<evidence type="ECO:0000313" key="2">
    <source>
        <dbReference type="EMBL" id="GAK59182.1"/>
    </source>
</evidence>
<name>A0A081C3M7_VECG1</name>
<dbReference type="SUPFAM" id="SSF160246">
    <property type="entry name" value="EspE N-terminal domain-like"/>
    <property type="match status" value="2"/>
</dbReference>
<dbReference type="EMBL" id="DF820469">
    <property type="protein sequence ID" value="GAK59182.1"/>
    <property type="molecule type" value="Genomic_DNA"/>
</dbReference>
<dbReference type="eggNOG" id="COG2804">
    <property type="taxonomic scope" value="Bacteria"/>
</dbReference>
<keyword evidence="3" id="KW-1185">Reference proteome</keyword>
<dbReference type="PANTHER" id="PTHR30258">
    <property type="entry name" value="TYPE II SECRETION SYSTEM PROTEIN GSPE-RELATED"/>
    <property type="match status" value="1"/>
</dbReference>
<dbReference type="GO" id="GO:0016887">
    <property type="term" value="F:ATP hydrolysis activity"/>
    <property type="evidence" value="ECO:0007669"/>
    <property type="project" value="TreeGrafter"/>
</dbReference>
<dbReference type="AlphaFoldDB" id="A0A081C3M7"/>
<proteinExistence type="predicted"/>
<sequence length="337" mass="37873">MPKQKRLGECLVQAGVITEEQLENALRLQQERHGFLGQILLEMGWITDKQLCQAISQALHVNCVSIDCILISNDIVQLISGSLAVSCGILPLFIHHKTLYLAMENPRDTGAIQLVEYETGLHVKPLMVPPCQLWSMINKYYRADEAGTPASYTLPAKNPEFIEKEIFRKIDHEQRKRLGDFLVETGLLTQAQLTTVLELQKDKRGFLGQLLVDNGWLTEAQLCQALADMLQIENVDIEEAQIDPSVVKLVPDSLAASCNVLPLFIDQNVLYLAMENPLDTGVTQLLQYELGMRVVPLVAPASQIRNIIAKYYHFSSPVHPFIAKRARAFMIENKQNS</sequence>
<dbReference type="InterPro" id="IPR037257">
    <property type="entry name" value="T2SS_E_N_sf"/>
</dbReference>
<feature type="domain" description="Type II secretion system protein GspE N-terminal" evidence="1">
    <location>
        <begin position="231"/>
        <end position="314"/>
    </location>
</feature>
<organism evidence="2">
    <name type="scientific">Vecturithrix granuli</name>
    <dbReference type="NCBI Taxonomy" id="1499967"/>
    <lineage>
        <taxon>Bacteria</taxon>
        <taxon>Candidatus Moduliflexota</taxon>
        <taxon>Candidatus Vecturitrichia</taxon>
        <taxon>Candidatus Vecturitrichales</taxon>
        <taxon>Candidatus Vecturitrichaceae</taxon>
        <taxon>Candidatus Vecturithrix</taxon>
    </lineage>
</organism>
<dbReference type="Gene3D" id="1.10.40.70">
    <property type="match status" value="1"/>
</dbReference>
<reference evidence="2" key="1">
    <citation type="journal article" date="2015" name="PeerJ">
        <title>First genomic representation of candidate bacterial phylum KSB3 points to enhanced environmental sensing as a trigger of wastewater bulking.</title>
        <authorList>
            <person name="Sekiguchi Y."/>
            <person name="Ohashi A."/>
            <person name="Parks D.H."/>
            <person name="Yamauchi T."/>
            <person name="Tyson G.W."/>
            <person name="Hugenholtz P."/>
        </authorList>
    </citation>
    <scope>NUCLEOTIDE SEQUENCE [LARGE SCALE GENOMIC DNA]</scope>
</reference>
<dbReference type="STRING" id="1499967.U27_06159"/>
<dbReference type="Proteomes" id="UP000030661">
    <property type="component" value="Unassembled WGS sequence"/>
</dbReference>
<dbReference type="Pfam" id="PF05157">
    <property type="entry name" value="MshEN"/>
    <property type="match status" value="2"/>
</dbReference>
<dbReference type="PANTHER" id="PTHR30258:SF1">
    <property type="entry name" value="PROTEIN TRANSPORT PROTEIN HOFB HOMOLOG"/>
    <property type="match status" value="1"/>
</dbReference>
<evidence type="ECO:0000313" key="3">
    <source>
        <dbReference type="Proteomes" id="UP000030661"/>
    </source>
</evidence>
<protein>
    <submittedName>
        <fullName evidence="2">Type IV pilus assembly protein PilB</fullName>
    </submittedName>
</protein>
<gene>
    <name evidence="2" type="ORF">U27_06159</name>
</gene>
<evidence type="ECO:0000259" key="1">
    <source>
        <dbReference type="Pfam" id="PF05157"/>
    </source>
</evidence>
<dbReference type="InterPro" id="IPR007831">
    <property type="entry name" value="T2SS_GspE_N"/>
</dbReference>
<dbReference type="Gene3D" id="3.30.300.160">
    <property type="entry name" value="Type II secretion system, protein E, N-terminal domain"/>
    <property type="match status" value="2"/>
</dbReference>
<feature type="domain" description="Type II secretion system protein GspE N-terminal" evidence="1">
    <location>
        <begin position="64"/>
        <end position="146"/>
    </location>
</feature>
<accession>A0A081C3M7</accession>
<dbReference type="HOGENOM" id="CLU_823006_0_0_0"/>
<dbReference type="GO" id="GO:0005886">
    <property type="term" value="C:plasma membrane"/>
    <property type="evidence" value="ECO:0007669"/>
    <property type="project" value="TreeGrafter"/>
</dbReference>